<comment type="similarity">
    <text evidence="9">Belongs to the TatA/E family.</text>
</comment>
<feature type="transmembrane region" description="Helical" evidence="9">
    <location>
        <begin position="6"/>
        <end position="23"/>
    </location>
</feature>
<dbReference type="PANTHER" id="PTHR42982">
    <property type="entry name" value="SEC-INDEPENDENT PROTEIN TRANSLOCASE PROTEIN TATA"/>
    <property type="match status" value="1"/>
</dbReference>
<evidence type="ECO:0000256" key="8">
    <source>
        <dbReference type="ARBA" id="ARBA00023136"/>
    </source>
</evidence>
<reference evidence="12 13" key="1">
    <citation type="journal article" date="2018" name="Elife">
        <title>Discovery and characterization of a prevalent human gut bacterial enzyme sufficient for the inactivation of a family of plant toxins.</title>
        <authorList>
            <person name="Koppel N."/>
            <person name="Bisanz J.E."/>
            <person name="Pandelia M.E."/>
            <person name="Turnbaugh P.J."/>
            <person name="Balskus E.P."/>
        </authorList>
    </citation>
    <scope>NUCLEOTIDE SEQUENCE [LARGE SCALE GENOMIC DNA]</scope>
    <source>
        <strain evidence="11 13">16A</strain>
        <strain evidence="10 12">MR1 #12</strain>
    </source>
</reference>
<organism evidence="10 12">
    <name type="scientific">Eggerthella lenta</name>
    <name type="common">Eubacterium lentum</name>
    <dbReference type="NCBI Taxonomy" id="84112"/>
    <lineage>
        <taxon>Bacteria</taxon>
        <taxon>Bacillati</taxon>
        <taxon>Actinomycetota</taxon>
        <taxon>Coriobacteriia</taxon>
        <taxon>Eggerthellales</taxon>
        <taxon>Eggerthellaceae</taxon>
        <taxon>Eggerthella</taxon>
    </lineage>
</organism>
<comment type="function">
    <text evidence="9">Part of the twin-arginine translocation (Tat) system that transports large folded proteins containing a characteristic twin-arginine motif in their signal peptide across membranes. TatA could form the protein-conducting channel of the Tat system.</text>
</comment>
<name>A0A369MWS1_EGGLN</name>
<evidence type="ECO:0000256" key="2">
    <source>
        <dbReference type="ARBA" id="ARBA00022448"/>
    </source>
</evidence>
<dbReference type="GO" id="GO:0008320">
    <property type="term" value="F:protein transmembrane transporter activity"/>
    <property type="evidence" value="ECO:0007669"/>
    <property type="project" value="UniProtKB-UniRule"/>
</dbReference>
<comment type="subunit">
    <text evidence="9">The Tat system comprises two distinct complexes: a TatABC complex, containing multiple copies of TatA, TatB and TatC subunits, and a separate TatA complex, containing only TatA subunits. Substrates initially bind to the TatABC complex, which probably triggers association of the separate TatA complex to form the active translocon.</text>
</comment>
<accession>A0A369MWS1</accession>
<evidence type="ECO:0000256" key="6">
    <source>
        <dbReference type="ARBA" id="ARBA00022989"/>
    </source>
</evidence>
<evidence type="ECO:0000256" key="1">
    <source>
        <dbReference type="ARBA" id="ARBA00004162"/>
    </source>
</evidence>
<dbReference type="EMBL" id="PPTX01000004">
    <property type="protein sequence ID" value="RDB80697.1"/>
    <property type="molecule type" value="Genomic_DNA"/>
</dbReference>
<dbReference type="GO" id="GO:0033281">
    <property type="term" value="C:TAT protein transport complex"/>
    <property type="evidence" value="ECO:0007669"/>
    <property type="project" value="UniProtKB-UniRule"/>
</dbReference>
<evidence type="ECO:0000256" key="5">
    <source>
        <dbReference type="ARBA" id="ARBA00022927"/>
    </source>
</evidence>
<dbReference type="AlphaFoldDB" id="A0A369MWS1"/>
<dbReference type="PRINTS" id="PR01506">
    <property type="entry name" value="TATBPROTEIN"/>
</dbReference>
<dbReference type="GO" id="GO:0043953">
    <property type="term" value="P:protein transport by the Tat complex"/>
    <property type="evidence" value="ECO:0007669"/>
    <property type="project" value="UniProtKB-UniRule"/>
</dbReference>
<keyword evidence="6 9" id="KW-1133">Transmembrane helix</keyword>
<dbReference type="EMBL" id="PPUQ01000001">
    <property type="protein sequence ID" value="RDC41733.1"/>
    <property type="molecule type" value="Genomic_DNA"/>
</dbReference>
<comment type="subcellular location">
    <subcellularLocation>
        <location evidence="1 9">Cell membrane</location>
        <topology evidence="1 9">Single-pass membrane protein</topology>
    </subcellularLocation>
</comment>
<sequence>MKILGMGVPELLIILAVILLIFGPKNLPKLGASVGKTVKSLREGLGGGEKLVEADDEEEAVEEIVEEAAPAAAPKKTVKVAKKADKVDKVA</sequence>
<keyword evidence="7 9" id="KW-0811">Translocation</keyword>
<dbReference type="Gene3D" id="1.20.5.3310">
    <property type="match status" value="1"/>
</dbReference>
<dbReference type="Pfam" id="PF02416">
    <property type="entry name" value="TatA_B_E"/>
    <property type="match status" value="1"/>
</dbReference>
<keyword evidence="4 9" id="KW-0812">Transmembrane</keyword>
<proteinExistence type="inferred from homology"/>
<dbReference type="InterPro" id="IPR003369">
    <property type="entry name" value="TatA/B/E"/>
</dbReference>
<dbReference type="Proteomes" id="UP000253752">
    <property type="component" value="Unassembled WGS sequence"/>
</dbReference>
<evidence type="ECO:0000256" key="9">
    <source>
        <dbReference type="HAMAP-Rule" id="MF_00236"/>
    </source>
</evidence>
<gene>
    <name evidence="9" type="primary">tatA</name>
    <name evidence="11" type="ORF">C1853_01395</name>
    <name evidence="10" type="ORF">C1872_03795</name>
</gene>
<protein>
    <recommendedName>
        <fullName evidence="9">Sec-independent protein translocase protein TatA</fullName>
    </recommendedName>
</protein>
<keyword evidence="2 9" id="KW-0813">Transport</keyword>
<dbReference type="RefSeq" id="WP_009304425.1">
    <property type="nucleotide sequence ID" value="NZ_AP025575.1"/>
</dbReference>
<dbReference type="InterPro" id="IPR006312">
    <property type="entry name" value="TatA/E"/>
</dbReference>
<dbReference type="Proteomes" id="UP000253915">
    <property type="component" value="Unassembled WGS sequence"/>
</dbReference>
<keyword evidence="3 9" id="KW-1003">Cell membrane</keyword>
<keyword evidence="8 9" id="KW-0472">Membrane</keyword>
<comment type="caution">
    <text evidence="10">The sequence shown here is derived from an EMBL/GenBank/DDBJ whole genome shotgun (WGS) entry which is preliminary data.</text>
</comment>
<evidence type="ECO:0000256" key="4">
    <source>
        <dbReference type="ARBA" id="ARBA00022692"/>
    </source>
</evidence>
<evidence type="ECO:0000256" key="3">
    <source>
        <dbReference type="ARBA" id="ARBA00022475"/>
    </source>
</evidence>
<keyword evidence="5 9" id="KW-0653">Protein transport</keyword>
<dbReference type="PANTHER" id="PTHR42982:SF1">
    <property type="entry name" value="SEC-INDEPENDENT PROTEIN TRANSLOCASE PROTEIN TATA"/>
    <property type="match status" value="1"/>
</dbReference>
<evidence type="ECO:0000256" key="7">
    <source>
        <dbReference type="ARBA" id="ARBA00023010"/>
    </source>
</evidence>
<evidence type="ECO:0000313" key="10">
    <source>
        <dbReference type="EMBL" id="RDB80697.1"/>
    </source>
</evidence>
<dbReference type="HAMAP" id="MF_00236">
    <property type="entry name" value="TatA_E"/>
    <property type="match status" value="1"/>
</dbReference>
<evidence type="ECO:0000313" key="12">
    <source>
        <dbReference type="Proteomes" id="UP000253752"/>
    </source>
</evidence>
<evidence type="ECO:0000313" key="13">
    <source>
        <dbReference type="Proteomes" id="UP000253915"/>
    </source>
</evidence>
<evidence type="ECO:0000313" key="11">
    <source>
        <dbReference type="EMBL" id="RDC41733.1"/>
    </source>
</evidence>